<sequence length="219" mass="24530">MRIDSEFPEFLHIVPDRRPAYNVHIEFCNKLAICTKCCKFGHNCEESQNEKQDTEPVVEVVQELLQVESVGIEEVSEAVMQDEGEPVIQEGLLPSAEGNRPEKEGLIPNSVAEGNRPNQEGLQRAMVNLVTSLYESAHWQGCLPSEKDFQEAVTTDEMVTHGNYFDALSSLTQFEVEELVLSPLKDPINFPELGKEVQQKKKGKPGRPPKGAKHFKGLD</sequence>
<organism evidence="2 3">
    <name type="scientific">Linum trigynum</name>
    <dbReference type="NCBI Taxonomy" id="586398"/>
    <lineage>
        <taxon>Eukaryota</taxon>
        <taxon>Viridiplantae</taxon>
        <taxon>Streptophyta</taxon>
        <taxon>Embryophyta</taxon>
        <taxon>Tracheophyta</taxon>
        <taxon>Spermatophyta</taxon>
        <taxon>Magnoliopsida</taxon>
        <taxon>eudicotyledons</taxon>
        <taxon>Gunneridae</taxon>
        <taxon>Pentapetalae</taxon>
        <taxon>rosids</taxon>
        <taxon>fabids</taxon>
        <taxon>Malpighiales</taxon>
        <taxon>Linaceae</taxon>
        <taxon>Linum</taxon>
    </lineage>
</organism>
<evidence type="ECO:0000313" key="3">
    <source>
        <dbReference type="Proteomes" id="UP001497516"/>
    </source>
</evidence>
<proteinExistence type="predicted"/>
<feature type="compositionally biased region" description="Basic residues" evidence="1">
    <location>
        <begin position="200"/>
        <end position="219"/>
    </location>
</feature>
<name>A0AAV2GUR5_9ROSI</name>
<reference evidence="2 3" key="1">
    <citation type="submission" date="2024-04" db="EMBL/GenBank/DDBJ databases">
        <authorList>
            <person name="Fracassetti M."/>
        </authorList>
    </citation>
    <scope>NUCLEOTIDE SEQUENCE [LARGE SCALE GENOMIC DNA]</scope>
</reference>
<gene>
    <name evidence="2" type="ORF">LTRI10_LOCUS52313</name>
</gene>
<keyword evidence="3" id="KW-1185">Reference proteome</keyword>
<accession>A0AAV2GUR5</accession>
<evidence type="ECO:0000313" key="2">
    <source>
        <dbReference type="EMBL" id="CAL1413060.1"/>
    </source>
</evidence>
<dbReference type="EMBL" id="OZ034822">
    <property type="protein sequence ID" value="CAL1413060.1"/>
    <property type="molecule type" value="Genomic_DNA"/>
</dbReference>
<dbReference type="Proteomes" id="UP001497516">
    <property type="component" value="Chromosome 9"/>
</dbReference>
<feature type="region of interest" description="Disordered" evidence="1">
    <location>
        <begin position="186"/>
        <end position="219"/>
    </location>
</feature>
<feature type="region of interest" description="Disordered" evidence="1">
    <location>
        <begin position="94"/>
        <end position="117"/>
    </location>
</feature>
<evidence type="ECO:0000256" key="1">
    <source>
        <dbReference type="SAM" id="MobiDB-lite"/>
    </source>
</evidence>
<dbReference type="AlphaFoldDB" id="A0AAV2GUR5"/>
<protein>
    <submittedName>
        <fullName evidence="2">Uncharacterized protein</fullName>
    </submittedName>
</protein>